<keyword evidence="3" id="KW-1185">Reference proteome</keyword>
<gene>
    <name evidence="2" type="ORF">QJ522_22655</name>
</gene>
<feature type="domain" description="DUF4935" evidence="1">
    <location>
        <begin position="47"/>
        <end position="113"/>
    </location>
</feature>
<dbReference type="Pfam" id="PF16289">
    <property type="entry name" value="PIN_12"/>
    <property type="match status" value="1"/>
</dbReference>
<dbReference type="AlphaFoldDB" id="A0AAW6U1X2"/>
<evidence type="ECO:0000259" key="1">
    <source>
        <dbReference type="Pfam" id="PF16289"/>
    </source>
</evidence>
<dbReference type="EMBL" id="JASCXX010000075">
    <property type="protein sequence ID" value="MDI6451877.1"/>
    <property type="molecule type" value="Genomic_DNA"/>
</dbReference>
<protein>
    <submittedName>
        <fullName evidence="2">PIN domain-containing protein</fullName>
    </submittedName>
</protein>
<dbReference type="RefSeq" id="WP_349247284.1">
    <property type="nucleotide sequence ID" value="NZ_JASCXX010000075.1"/>
</dbReference>
<evidence type="ECO:0000313" key="3">
    <source>
        <dbReference type="Proteomes" id="UP001431776"/>
    </source>
</evidence>
<proteinExistence type="predicted"/>
<dbReference type="Proteomes" id="UP001431776">
    <property type="component" value="Unassembled WGS sequence"/>
</dbReference>
<evidence type="ECO:0000313" key="2">
    <source>
        <dbReference type="EMBL" id="MDI6451877.1"/>
    </source>
</evidence>
<reference evidence="2" key="1">
    <citation type="submission" date="2023-05" db="EMBL/GenBank/DDBJ databases">
        <title>Anaerotaeda fermentans gen. nov., sp. nov., a novel anaerobic planctomycete of the new family within the order Sedimentisphaerales isolated from Taman Peninsula, Russia.</title>
        <authorList>
            <person name="Khomyakova M.A."/>
            <person name="Merkel A.Y."/>
            <person name="Slobodkin A.I."/>
        </authorList>
    </citation>
    <scope>NUCLEOTIDE SEQUENCE</scope>
    <source>
        <strain evidence="2">M17dextr</strain>
    </source>
</reference>
<feature type="non-terminal residue" evidence="2">
    <location>
        <position position="1"/>
    </location>
</feature>
<dbReference type="InterPro" id="IPR032557">
    <property type="entry name" value="DUF4935"/>
</dbReference>
<comment type="caution">
    <text evidence="2">The sequence shown here is derived from an EMBL/GenBank/DDBJ whole genome shotgun (WGS) entry which is preliminary data.</text>
</comment>
<name>A0AAW6U1X2_9BACT</name>
<sequence>VYSVMKKRFSEVKKDVEDLTLRLQKMLGEPGTNDPVYTTLEGLFSKNDRLALHEASPERAGVVQRAHDRFLLGYPPRKKADTSFGDSINWEWLIQIASQEALTVYVVSRDADYGVSLQSEYHLNDWLKEEFSRRAKKGASIHLMGVLSEALKQFSVSVSKAQQVAEQSIMRRRSWTERAGASGRYIDYLRSLSEEDRERELDSKIADTHYSLGDEETVCGLMATTNTAGWDNQEYEILDVQVEHDVARVRIWFRVVGEPDRDRPFCGDTVSGTAVAEIDRFGNVTYSIEEANVEDHR</sequence>
<organism evidence="2 3">
    <name type="scientific">Anaerobaca lacustris</name>
    <dbReference type="NCBI Taxonomy" id="3044600"/>
    <lineage>
        <taxon>Bacteria</taxon>
        <taxon>Pseudomonadati</taxon>
        <taxon>Planctomycetota</taxon>
        <taxon>Phycisphaerae</taxon>
        <taxon>Sedimentisphaerales</taxon>
        <taxon>Anaerobacaceae</taxon>
        <taxon>Anaerobaca</taxon>
    </lineage>
</organism>
<accession>A0AAW6U1X2</accession>